<feature type="transmembrane region" description="Helical" evidence="5">
    <location>
        <begin position="117"/>
        <end position="139"/>
    </location>
</feature>
<evidence type="ECO:0000256" key="1">
    <source>
        <dbReference type="ARBA" id="ARBA00004141"/>
    </source>
</evidence>
<evidence type="ECO:0000313" key="7">
    <source>
        <dbReference type="EMBL" id="KAK9871484.1"/>
    </source>
</evidence>
<dbReference type="GO" id="GO:0005774">
    <property type="term" value="C:vacuolar membrane"/>
    <property type="evidence" value="ECO:0007669"/>
    <property type="project" value="TreeGrafter"/>
</dbReference>
<dbReference type="PANTHER" id="PTHR22950">
    <property type="entry name" value="AMINO ACID TRANSPORTER"/>
    <property type="match status" value="1"/>
</dbReference>
<comment type="subcellular location">
    <subcellularLocation>
        <location evidence="1">Membrane</location>
        <topology evidence="1">Multi-pass membrane protein</topology>
    </subcellularLocation>
</comment>
<dbReference type="Proteomes" id="UP001431783">
    <property type="component" value="Unassembled WGS sequence"/>
</dbReference>
<feature type="domain" description="Amino acid transporter transmembrane" evidence="6">
    <location>
        <begin position="87"/>
        <end position="456"/>
    </location>
</feature>
<evidence type="ECO:0000256" key="4">
    <source>
        <dbReference type="ARBA" id="ARBA00023136"/>
    </source>
</evidence>
<feature type="transmembrane region" description="Helical" evidence="5">
    <location>
        <begin position="181"/>
        <end position="201"/>
    </location>
</feature>
<protein>
    <recommendedName>
        <fullName evidence="6">Amino acid transporter transmembrane domain-containing protein</fullName>
    </recommendedName>
</protein>
<evidence type="ECO:0000256" key="3">
    <source>
        <dbReference type="ARBA" id="ARBA00022989"/>
    </source>
</evidence>
<keyword evidence="2 5" id="KW-0812">Transmembrane</keyword>
<dbReference type="InterPro" id="IPR013057">
    <property type="entry name" value="AA_transpt_TM"/>
</dbReference>
<dbReference type="AlphaFoldDB" id="A0AAW1TWE5"/>
<accession>A0AAW1TWE5</accession>
<evidence type="ECO:0000259" key="6">
    <source>
        <dbReference type="Pfam" id="PF01490"/>
    </source>
</evidence>
<evidence type="ECO:0000256" key="5">
    <source>
        <dbReference type="SAM" id="Phobius"/>
    </source>
</evidence>
<name>A0AAW1TWE5_9CUCU</name>
<dbReference type="Pfam" id="PF01490">
    <property type="entry name" value="Aa_trans"/>
    <property type="match status" value="1"/>
</dbReference>
<feature type="transmembrane region" description="Helical" evidence="5">
    <location>
        <begin position="427"/>
        <end position="447"/>
    </location>
</feature>
<feature type="transmembrane region" description="Helical" evidence="5">
    <location>
        <begin position="313"/>
        <end position="339"/>
    </location>
</feature>
<evidence type="ECO:0000256" key="2">
    <source>
        <dbReference type="ARBA" id="ARBA00022692"/>
    </source>
</evidence>
<dbReference type="GO" id="GO:0015179">
    <property type="term" value="F:L-amino acid transmembrane transporter activity"/>
    <property type="evidence" value="ECO:0007669"/>
    <property type="project" value="TreeGrafter"/>
</dbReference>
<feature type="transmembrane region" description="Helical" evidence="5">
    <location>
        <begin position="404"/>
        <end position="421"/>
    </location>
</feature>
<sequence>MFAWRSVDPILAFEAGNTLVQNKNYNTFRMDPKITPSGQELETFLPHDGSNANGTTSTKYKITTKNDLEAALQDFDPFKARKLEHPVSNGDTLTHLLKASLGTGILAMPCAFASSGLLLGIFATVAVSVICTHCAYILVVSAHELYKKTGKTAMSFADVAEEACNRGPQWIRPFGKLARSFILISLFVTYFATCSCYTVIIAKNFNNVLIDYRGEPLNERLSILLLLVPLLLLSYVPNLKYLAPVSMLANVFMAVGLGITFYYMVIDMPPVSSRDLVADIGKFPVFFSLTVFAIEAIGVVMPLENNMKTPQNFVGLCGVLNQGMSGVTLVYILLGFFGYLKYGPNVQGSVTLDLPAGEIPAQIVKILIALAVFSTFGLQFYVCIEIGWNAIKEKSRGHENLANYGMRTVLVVVCVLLAVAVPTITPFVGLIGAFCFSILGLICPVLIEVITFWEKGFGNFTALMTKYSNLSEINFSSTVDLPTTSSSTSLSNTAVDVSKTVADNTSQNSHTELNIQNIDTSI</sequence>
<evidence type="ECO:0000313" key="8">
    <source>
        <dbReference type="Proteomes" id="UP001431783"/>
    </source>
</evidence>
<keyword evidence="8" id="KW-1185">Reference proteome</keyword>
<organism evidence="7 8">
    <name type="scientific">Henosepilachna vigintioctopunctata</name>
    <dbReference type="NCBI Taxonomy" id="420089"/>
    <lineage>
        <taxon>Eukaryota</taxon>
        <taxon>Metazoa</taxon>
        <taxon>Ecdysozoa</taxon>
        <taxon>Arthropoda</taxon>
        <taxon>Hexapoda</taxon>
        <taxon>Insecta</taxon>
        <taxon>Pterygota</taxon>
        <taxon>Neoptera</taxon>
        <taxon>Endopterygota</taxon>
        <taxon>Coleoptera</taxon>
        <taxon>Polyphaga</taxon>
        <taxon>Cucujiformia</taxon>
        <taxon>Coccinelloidea</taxon>
        <taxon>Coccinellidae</taxon>
        <taxon>Epilachninae</taxon>
        <taxon>Epilachnini</taxon>
        <taxon>Henosepilachna</taxon>
    </lineage>
</organism>
<feature type="transmembrane region" description="Helical" evidence="5">
    <location>
        <begin position="245"/>
        <end position="263"/>
    </location>
</feature>
<feature type="transmembrane region" description="Helical" evidence="5">
    <location>
        <begin position="283"/>
        <end position="301"/>
    </location>
</feature>
<gene>
    <name evidence="7" type="ORF">WA026_012857</name>
</gene>
<reference evidence="7 8" key="1">
    <citation type="submission" date="2023-03" db="EMBL/GenBank/DDBJ databases">
        <title>Genome insight into feeding habits of ladybird beetles.</title>
        <authorList>
            <person name="Li H.-S."/>
            <person name="Huang Y.-H."/>
            <person name="Pang H."/>
        </authorList>
    </citation>
    <scope>NUCLEOTIDE SEQUENCE [LARGE SCALE GENOMIC DNA]</scope>
    <source>
        <strain evidence="7">SYSU_2023b</strain>
        <tissue evidence="7">Whole body</tissue>
    </source>
</reference>
<keyword evidence="3 5" id="KW-1133">Transmembrane helix</keyword>
<feature type="transmembrane region" description="Helical" evidence="5">
    <location>
        <begin position="221"/>
        <end position="238"/>
    </location>
</feature>
<feature type="transmembrane region" description="Helical" evidence="5">
    <location>
        <begin position="359"/>
        <end position="384"/>
    </location>
</feature>
<comment type="caution">
    <text evidence="7">The sequence shown here is derived from an EMBL/GenBank/DDBJ whole genome shotgun (WGS) entry which is preliminary data.</text>
</comment>
<keyword evidence="4 5" id="KW-0472">Membrane</keyword>
<dbReference type="PANTHER" id="PTHR22950:SF154">
    <property type="entry name" value="PROTON-COUPLED AMINO ACID TRANSPORTER-LIKE PROTEIN PATHETIC"/>
    <property type="match status" value="1"/>
</dbReference>
<dbReference type="EMBL" id="JARQZJ010000006">
    <property type="protein sequence ID" value="KAK9871484.1"/>
    <property type="molecule type" value="Genomic_DNA"/>
</dbReference>
<proteinExistence type="predicted"/>